<evidence type="ECO:0000313" key="1">
    <source>
        <dbReference type="EMBL" id="KIL61677.1"/>
    </source>
</evidence>
<dbReference type="Pfam" id="PF10300">
    <property type="entry name" value="Iml2-TPR_39"/>
    <property type="match status" value="1"/>
</dbReference>
<dbReference type="GO" id="GO:0005741">
    <property type="term" value="C:mitochondrial outer membrane"/>
    <property type="evidence" value="ECO:0007669"/>
    <property type="project" value="TreeGrafter"/>
</dbReference>
<dbReference type="InterPro" id="IPR019412">
    <property type="entry name" value="IML2/TPR_39"/>
</dbReference>
<dbReference type="HOGENOM" id="CLU_010086_2_1_1"/>
<protein>
    <recommendedName>
        <fullName evidence="3">Tetratricopeptide repeat protein 39B</fullName>
    </recommendedName>
</protein>
<dbReference type="PANTHER" id="PTHR31859:SF1">
    <property type="entry name" value="TETRATRICOPEPTIDE REPEAT PROTEIN 39C"/>
    <property type="match status" value="1"/>
</dbReference>
<dbReference type="Proteomes" id="UP000054549">
    <property type="component" value="Unassembled WGS sequence"/>
</dbReference>
<dbReference type="InterPro" id="IPR011990">
    <property type="entry name" value="TPR-like_helical_dom_sf"/>
</dbReference>
<dbReference type="EMBL" id="KN818281">
    <property type="protein sequence ID" value="KIL61677.1"/>
    <property type="molecule type" value="Genomic_DNA"/>
</dbReference>
<dbReference type="InParanoid" id="A0A0C2WJG4"/>
<evidence type="ECO:0000313" key="2">
    <source>
        <dbReference type="Proteomes" id="UP000054549"/>
    </source>
</evidence>
<evidence type="ECO:0008006" key="3">
    <source>
        <dbReference type="Google" id="ProtNLM"/>
    </source>
</evidence>
<dbReference type="SUPFAM" id="SSF48452">
    <property type="entry name" value="TPR-like"/>
    <property type="match status" value="1"/>
</dbReference>
<dbReference type="GO" id="GO:0005634">
    <property type="term" value="C:nucleus"/>
    <property type="evidence" value="ECO:0007669"/>
    <property type="project" value="TreeGrafter"/>
</dbReference>
<name>A0A0C2WJG4_AMAMK</name>
<sequence length="589" mass="66960">MLESEEFCDKSDEKKQRLYFASGYGLIQSAKGLMSFADDDLLAGLAHTRQATQVANQHRKKQSFIGSLVSSLQNPVGYIKSMTPVEQHAELVYAESLFEKSLLGIAYSGDWLAFIKEVLNMRATMSIYRQLGQYLDTMDAEARARGEPEDTSIDVHFRSGVYLGVGMNNIILSLMPGKLQTLVELFGYKGDRQLGLEFLMKAGGWSYEQDEPSVNARDEGVRRAMCDMTLLIFHLFLSSFTFDGIDISIAQKIIDWNLKRYPNGVFFLFGAGRLSLCHSQPQRALEYYNKALTSQSQYMNLHHLSFWEIALANFCLWDIPASLKHWKILNDESTWSKAIYTYCVAACMLETSNKEGKREAAKLMLKVPELKQKIAGKSIPFEKFVARKARKFQSQKNRLVLPTLELAYLFLAISHAPRSVIADKMLPEVYAALQKIEKGTETDYQDGGYWDDYCLTKFLEGVCLRYIAYPEPDATIDPDEIVSIPKGEAEAKSVAAFKFVFENGPKIDLDHYIVYHAHYEYGRILRCQGNTDEAREQFELILSGKPLEVGPSGKKGRYSMENPLQLRSHAALEHMLQYKQMQYQDLVPS</sequence>
<dbReference type="OrthoDB" id="43460at2759"/>
<reference evidence="1 2" key="1">
    <citation type="submission" date="2014-04" db="EMBL/GenBank/DDBJ databases">
        <title>Evolutionary Origins and Diversification of the Mycorrhizal Mutualists.</title>
        <authorList>
            <consortium name="DOE Joint Genome Institute"/>
            <consortium name="Mycorrhizal Genomics Consortium"/>
            <person name="Kohler A."/>
            <person name="Kuo A."/>
            <person name="Nagy L.G."/>
            <person name="Floudas D."/>
            <person name="Copeland A."/>
            <person name="Barry K.W."/>
            <person name="Cichocki N."/>
            <person name="Veneault-Fourrey C."/>
            <person name="LaButti K."/>
            <person name="Lindquist E.A."/>
            <person name="Lipzen A."/>
            <person name="Lundell T."/>
            <person name="Morin E."/>
            <person name="Murat C."/>
            <person name="Riley R."/>
            <person name="Ohm R."/>
            <person name="Sun H."/>
            <person name="Tunlid A."/>
            <person name="Henrissat B."/>
            <person name="Grigoriev I.V."/>
            <person name="Hibbett D.S."/>
            <person name="Martin F."/>
        </authorList>
    </citation>
    <scope>NUCLEOTIDE SEQUENCE [LARGE SCALE GENOMIC DNA]</scope>
    <source>
        <strain evidence="1 2">Koide BX008</strain>
    </source>
</reference>
<accession>A0A0C2WJG4</accession>
<gene>
    <name evidence="1" type="ORF">M378DRAFT_82296</name>
</gene>
<proteinExistence type="predicted"/>
<keyword evidence="2" id="KW-1185">Reference proteome</keyword>
<dbReference type="AlphaFoldDB" id="A0A0C2WJG4"/>
<dbReference type="PANTHER" id="PTHR31859">
    <property type="entry name" value="TETRATRICOPEPTIDE REPEAT PROTEIN 39 FAMILY MEMBER"/>
    <property type="match status" value="1"/>
</dbReference>
<dbReference type="GO" id="GO:0005829">
    <property type="term" value="C:cytosol"/>
    <property type="evidence" value="ECO:0007669"/>
    <property type="project" value="TreeGrafter"/>
</dbReference>
<organism evidence="1 2">
    <name type="scientific">Amanita muscaria (strain Koide BX008)</name>
    <dbReference type="NCBI Taxonomy" id="946122"/>
    <lineage>
        <taxon>Eukaryota</taxon>
        <taxon>Fungi</taxon>
        <taxon>Dikarya</taxon>
        <taxon>Basidiomycota</taxon>
        <taxon>Agaricomycotina</taxon>
        <taxon>Agaricomycetes</taxon>
        <taxon>Agaricomycetidae</taxon>
        <taxon>Agaricales</taxon>
        <taxon>Pluteineae</taxon>
        <taxon>Amanitaceae</taxon>
        <taxon>Amanita</taxon>
    </lineage>
</organism>